<reference evidence="2" key="1">
    <citation type="submission" date="2020-10" db="EMBL/GenBank/DDBJ databases">
        <authorList>
            <person name="Muller C M."/>
        </authorList>
    </citation>
    <scope>NUCLEOTIDE SEQUENCE</scope>
    <source>
        <strain evidence="2">THUN-12</strain>
    </source>
</reference>
<sequence>MSHTKVPEFVGLPQADWVKPHITKKDTGGKDIKRDNITELNLTIISWIYNYNQGYIDYILLEMFREDFNEWVPDTFAMVYQPILRRLKMFLIFRGIYVGCENDKRATIAQQLAALLDDDVDDLPKWPKRELDQIIGYGVESQSLVFNRGKRSAASATDNVKRDKNINYIADQGNSSDDSDNESDSIRKEPKGEKKKRGSKRADSDSDSGKTYIPDWEKGTITEGTSISRALMDLGKLYVNPQNAFSTMLRDAAHDYYFRHLTEHLNDLTFDEMVHKTKERFHTKTEEQNYLTEWRALTLLKVIRDNPEKNTLQCLDLVIEKLQKIYEALGCNYGHKSHSLAGQLYAACQGVSACAQTLIHPHEGFENACAELRSTVKIHMDCAPRNPEQFHQEAEYDNDEDNNGQYFVDRRYRERGGHKRGRFQGRGGRGSFRGGGFHGGFGSNNERQKICFVCKKAECWSTRHTPSERQGRIKSWRAYMAENELPNDNNTLV</sequence>
<accession>A0A9W4CZ46</accession>
<dbReference type="EMBL" id="CAJHIT010000005">
    <property type="protein sequence ID" value="CAD6501378.1"/>
    <property type="molecule type" value="Genomic_DNA"/>
</dbReference>
<name>A0A9W4CZ46_BLUGR</name>
<dbReference type="AlphaFoldDB" id="A0A9W4CZ46"/>
<gene>
    <name evidence="2" type="ORF">BGTH12_LOCUS2736</name>
</gene>
<proteinExistence type="predicted"/>
<dbReference type="Proteomes" id="UP000683417">
    <property type="component" value="Unassembled WGS sequence"/>
</dbReference>
<protein>
    <submittedName>
        <fullName evidence="2">BgTH12-01630</fullName>
    </submittedName>
</protein>
<feature type="compositionally biased region" description="Gly residues" evidence="1">
    <location>
        <begin position="424"/>
        <end position="439"/>
    </location>
</feature>
<feature type="region of interest" description="Disordered" evidence="1">
    <location>
        <begin position="417"/>
        <end position="439"/>
    </location>
</feature>
<feature type="region of interest" description="Disordered" evidence="1">
    <location>
        <begin position="164"/>
        <end position="215"/>
    </location>
</feature>
<evidence type="ECO:0000313" key="3">
    <source>
        <dbReference type="Proteomes" id="UP000683417"/>
    </source>
</evidence>
<comment type="caution">
    <text evidence="2">The sequence shown here is derived from an EMBL/GenBank/DDBJ whole genome shotgun (WGS) entry which is preliminary data.</text>
</comment>
<evidence type="ECO:0000256" key="1">
    <source>
        <dbReference type="SAM" id="MobiDB-lite"/>
    </source>
</evidence>
<evidence type="ECO:0000313" key="2">
    <source>
        <dbReference type="EMBL" id="CAD6501378.1"/>
    </source>
</evidence>
<organism evidence="2 3">
    <name type="scientific">Blumeria graminis f. sp. triticale</name>
    <dbReference type="NCBI Taxonomy" id="1689686"/>
    <lineage>
        <taxon>Eukaryota</taxon>
        <taxon>Fungi</taxon>
        <taxon>Dikarya</taxon>
        <taxon>Ascomycota</taxon>
        <taxon>Pezizomycotina</taxon>
        <taxon>Leotiomycetes</taxon>
        <taxon>Erysiphales</taxon>
        <taxon>Erysiphaceae</taxon>
        <taxon>Blumeria</taxon>
    </lineage>
</organism>